<evidence type="ECO:0000313" key="1">
    <source>
        <dbReference type="EMBL" id="CAF1716375.1"/>
    </source>
</evidence>
<accession>A0A816IUY7</accession>
<organism evidence="1">
    <name type="scientific">Brassica napus</name>
    <name type="common">Rape</name>
    <dbReference type="NCBI Taxonomy" id="3708"/>
    <lineage>
        <taxon>Eukaryota</taxon>
        <taxon>Viridiplantae</taxon>
        <taxon>Streptophyta</taxon>
        <taxon>Embryophyta</taxon>
        <taxon>Tracheophyta</taxon>
        <taxon>Spermatophyta</taxon>
        <taxon>Magnoliopsida</taxon>
        <taxon>eudicotyledons</taxon>
        <taxon>Gunneridae</taxon>
        <taxon>Pentapetalae</taxon>
        <taxon>rosids</taxon>
        <taxon>malvids</taxon>
        <taxon>Brassicales</taxon>
        <taxon>Brassicaceae</taxon>
        <taxon>Brassiceae</taxon>
        <taxon>Brassica</taxon>
    </lineage>
</organism>
<reference evidence="1" key="1">
    <citation type="submission" date="2021-01" db="EMBL/GenBank/DDBJ databases">
        <authorList>
            <consortium name="Genoscope - CEA"/>
            <person name="William W."/>
        </authorList>
    </citation>
    <scope>NUCLEOTIDE SEQUENCE</scope>
</reference>
<dbReference type="EMBL" id="HG994373">
    <property type="protein sequence ID" value="CAF1716375.1"/>
    <property type="molecule type" value="Genomic_DNA"/>
</dbReference>
<dbReference type="AlphaFoldDB" id="A0A816IUY7"/>
<sequence length="57" mass="6739">MSNAGEFYLKLYWCYVATTWCPRGKHWFSIAFGYYWCPAQQSTLCNSDSSLVYAHRE</sequence>
<proteinExistence type="predicted"/>
<dbReference type="Proteomes" id="UP001295469">
    <property type="component" value="Chromosome C09"/>
</dbReference>
<name>A0A816IUY7_BRANA</name>
<protein>
    <submittedName>
        <fullName evidence="1">(rape) hypothetical protein</fullName>
    </submittedName>
</protein>
<gene>
    <name evidence="1" type="ORF">DARMORV10_C09P07800.1</name>
</gene>